<proteinExistence type="predicted"/>
<evidence type="ECO:0000313" key="1">
    <source>
        <dbReference type="EMBL" id="KAK0445079.1"/>
    </source>
</evidence>
<reference evidence="1" key="1">
    <citation type="submission" date="2023-06" db="EMBL/GenBank/DDBJ databases">
        <authorList>
            <consortium name="Lawrence Berkeley National Laboratory"/>
            <person name="Ahrendt S."/>
            <person name="Sahu N."/>
            <person name="Indic B."/>
            <person name="Wong-Bajracharya J."/>
            <person name="Merenyi Z."/>
            <person name="Ke H.-M."/>
            <person name="Monk M."/>
            <person name="Kocsube S."/>
            <person name="Drula E."/>
            <person name="Lipzen A."/>
            <person name="Balint B."/>
            <person name="Henrissat B."/>
            <person name="Andreopoulos B."/>
            <person name="Martin F.M."/>
            <person name="Harder C.B."/>
            <person name="Rigling D."/>
            <person name="Ford K.L."/>
            <person name="Foster G.D."/>
            <person name="Pangilinan J."/>
            <person name="Papanicolaou A."/>
            <person name="Barry K."/>
            <person name="LaButti K."/>
            <person name="Viragh M."/>
            <person name="Koriabine M."/>
            <person name="Yan M."/>
            <person name="Riley R."/>
            <person name="Champramary S."/>
            <person name="Plett K.L."/>
            <person name="Tsai I.J."/>
            <person name="Slot J."/>
            <person name="Sipos G."/>
            <person name="Plett J."/>
            <person name="Nagy L.G."/>
            <person name="Grigoriev I.V."/>
        </authorList>
    </citation>
    <scope>NUCLEOTIDE SEQUENCE</scope>
    <source>
        <strain evidence="1">FPL87.14</strain>
    </source>
</reference>
<dbReference type="Proteomes" id="UP001175226">
    <property type="component" value="Unassembled WGS sequence"/>
</dbReference>
<accession>A0AA39JM60</accession>
<protein>
    <submittedName>
        <fullName evidence="1">Uncharacterized protein</fullName>
    </submittedName>
</protein>
<evidence type="ECO:0000313" key="2">
    <source>
        <dbReference type="Proteomes" id="UP001175226"/>
    </source>
</evidence>
<sequence length="155" mass="18122">ILGHAFTYCNTVDQFVAINKDLHALELSNEDWEAISMVMKWLKTFCSATTQMLMTTKPILSTTHTVFQGLQNDIKKIIATLPMSTPLELKQGLLRLDAHHKLSDYYYKYDKSPFYTWAAYPKILYTKGLKWDYKNDLDLDTYLESSKQLLQDYFD</sequence>
<dbReference type="AlphaFoldDB" id="A0AA39JM60"/>
<comment type="caution">
    <text evidence="1">The sequence shown here is derived from an EMBL/GenBank/DDBJ whole genome shotgun (WGS) entry which is preliminary data.</text>
</comment>
<keyword evidence="2" id="KW-1185">Reference proteome</keyword>
<feature type="non-terminal residue" evidence="1">
    <location>
        <position position="155"/>
    </location>
</feature>
<organism evidence="1 2">
    <name type="scientific">Armillaria borealis</name>
    <dbReference type="NCBI Taxonomy" id="47425"/>
    <lineage>
        <taxon>Eukaryota</taxon>
        <taxon>Fungi</taxon>
        <taxon>Dikarya</taxon>
        <taxon>Basidiomycota</taxon>
        <taxon>Agaricomycotina</taxon>
        <taxon>Agaricomycetes</taxon>
        <taxon>Agaricomycetidae</taxon>
        <taxon>Agaricales</taxon>
        <taxon>Marasmiineae</taxon>
        <taxon>Physalacriaceae</taxon>
        <taxon>Armillaria</taxon>
    </lineage>
</organism>
<gene>
    <name evidence="1" type="ORF">EV421DRAFT_1684686</name>
</gene>
<name>A0AA39JM60_9AGAR</name>
<dbReference type="EMBL" id="JAUEPT010000017">
    <property type="protein sequence ID" value="KAK0445079.1"/>
    <property type="molecule type" value="Genomic_DNA"/>
</dbReference>
<feature type="non-terminal residue" evidence="1">
    <location>
        <position position="1"/>
    </location>
</feature>